<evidence type="ECO:0000259" key="1">
    <source>
        <dbReference type="SMART" id="SM00587"/>
    </source>
</evidence>
<accession>A0A6B2L6U5</accession>
<dbReference type="InterPro" id="IPR012877">
    <property type="entry name" value="Dhs-27"/>
</dbReference>
<dbReference type="Pfam" id="PF07914">
    <property type="entry name" value="DUF1679"/>
    <property type="match status" value="1"/>
</dbReference>
<dbReference type="InterPro" id="IPR015897">
    <property type="entry name" value="CHK_kinase-like"/>
</dbReference>
<dbReference type="PANTHER" id="PTHR23020:SF41">
    <property type="entry name" value="AMINOGLYCOSIDE PHOSPHOTRANSFERASE DOMAIN-CONTAINING PROTEIN"/>
    <property type="match status" value="1"/>
</dbReference>
<sequence length="379" mass="43083">MTNIEWLSQFLNIQVQTSQFDDLSDAGGYSGSMRRLVVNRGLPDEKSFVLKKTKPGTEGFSATLGLAREGYFYARLAKDFPEGFLPKVHKVYANMLTGEKTMLMEDLRGAIQTGYFFGPYSPHNWGKDLAALTAPAPGVTFKTILEEVCQLAGKMHARFWMKKDLLDSTWLRGVDWIVGKGKEGWLEGQMKAKESWCQRNKEGAGGVRWSKEMAELLEASFNKISWEDFQVRLQGDPWTFVHGDYHPANMMWKTTLKEDSEHNLVLLDWEGIGVGCGAQDLGQYFISHLSPKDRREVEEEAVKSYYDSLIKSGVDGASYSFDKCRWDVVHGGVERWVWLIGIMTNMGIPDQPMQYFHDQLEAFVLDHHITPTNVGMPRL</sequence>
<dbReference type="AlphaFoldDB" id="A0A6B2L6U5"/>
<proteinExistence type="predicted"/>
<protein>
    <recommendedName>
        <fullName evidence="1">CHK kinase-like domain-containing protein</fullName>
    </recommendedName>
</protein>
<organism evidence="2">
    <name type="scientific">Arcella intermedia</name>
    <dbReference type="NCBI Taxonomy" id="1963864"/>
    <lineage>
        <taxon>Eukaryota</taxon>
        <taxon>Amoebozoa</taxon>
        <taxon>Tubulinea</taxon>
        <taxon>Elardia</taxon>
        <taxon>Arcellinida</taxon>
        <taxon>Sphaerothecina</taxon>
        <taxon>Arcellidae</taxon>
        <taxon>Arcella</taxon>
    </lineage>
</organism>
<dbReference type="InterPro" id="IPR011009">
    <property type="entry name" value="Kinase-like_dom_sf"/>
</dbReference>
<feature type="domain" description="CHK kinase-like" evidence="1">
    <location>
        <begin position="143"/>
        <end position="315"/>
    </location>
</feature>
<dbReference type="Gene3D" id="3.90.1200.10">
    <property type="match status" value="1"/>
</dbReference>
<reference evidence="2" key="1">
    <citation type="journal article" date="2020" name="J. Eukaryot. Microbiol.">
        <title>De novo Sequencing, Assembly and Annotation of the Transcriptome for the Free-Living Testate Amoeba Arcella intermedia.</title>
        <authorList>
            <person name="Ribeiro G.M."/>
            <person name="Porfirio-Sousa A.L."/>
            <person name="Maurer-Alcala X.X."/>
            <person name="Katz L.A."/>
            <person name="Lahr D.J.G."/>
        </authorList>
    </citation>
    <scope>NUCLEOTIDE SEQUENCE</scope>
</reference>
<dbReference type="SMART" id="SM00587">
    <property type="entry name" value="CHK"/>
    <property type="match status" value="1"/>
</dbReference>
<dbReference type="SUPFAM" id="SSF56112">
    <property type="entry name" value="Protein kinase-like (PK-like)"/>
    <property type="match status" value="1"/>
</dbReference>
<dbReference type="EMBL" id="GIBP01003671">
    <property type="protein sequence ID" value="NDV32640.1"/>
    <property type="molecule type" value="Transcribed_RNA"/>
</dbReference>
<name>A0A6B2L6U5_9EUKA</name>
<dbReference type="PANTHER" id="PTHR23020">
    <property type="entry name" value="UNCHARACTERIZED NUCLEAR HORMONE RECEPTOR-RELATED"/>
    <property type="match status" value="1"/>
</dbReference>
<evidence type="ECO:0000313" key="2">
    <source>
        <dbReference type="EMBL" id="NDV32640.1"/>
    </source>
</evidence>
<dbReference type="InterPro" id="IPR052961">
    <property type="entry name" value="Oxido-Kinase-like_Enzymes"/>
</dbReference>